<feature type="domain" description="TonB-dependent receptor-like beta-barrel" evidence="13">
    <location>
        <begin position="310"/>
        <end position="740"/>
    </location>
</feature>
<evidence type="ECO:0000259" key="14">
    <source>
        <dbReference type="Pfam" id="PF07715"/>
    </source>
</evidence>
<keyword evidence="6" id="KW-0408">Iron</keyword>
<keyword evidence="16" id="KW-1185">Reference proteome</keyword>
<evidence type="ECO:0000256" key="7">
    <source>
        <dbReference type="ARBA" id="ARBA00023065"/>
    </source>
</evidence>
<evidence type="ECO:0000256" key="10">
    <source>
        <dbReference type="ARBA" id="ARBA00023237"/>
    </source>
</evidence>
<keyword evidence="4" id="KW-0410">Iron transport</keyword>
<keyword evidence="9 11" id="KW-0472">Membrane</keyword>
<evidence type="ECO:0000313" key="15">
    <source>
        <dbReference type="EMBL" id="GLS26564.1"/>
    </source>
</evidence>
<dbReference type="Pfam" id="PF07715">
    <property type="entry name" value="Plug"/>
    <property type="match status" value="1"/>
</dbReference>
<evidence type="ECO:0000256" key="11">
    <source>
        <dbReference type="PROSITE-ProRule" id="PRU01360"/>
    </source>
</evidence>
<dbReference type="CDD" id="cd01347">
    <property type="entry name" value="ligand_gated_channel"/>
    <property type="match status" value="1"/>
</dbReference>
<reference evidence="15 16" key="1">
    <citation type="journal article" date="2014" name="Int. J. Syst. Evol. Microbiol.">
        <title>Complete genome sequence of Corynebacterium casei LMG S-19264T (=DSM 44701T), isolated from a smear-ripened cheese.</title>
        <authorList>
            <consortium name="US DOE Joint Genome Institute (JGI-PGF)"/>
            <person name="Walter F."/>
            <person name="Albersmeier A."/>
            <person name="Kalinowski J."/>
            <person name="Ruckert C."/>
        </authorList>
    </citation>
    <scope>NUCLEOTIDE SEQUENCE [LARGE SCALE GENOMIC DNA]</scope>
    <source>
        <strain evidence="15 16">NBRC 110095</strain>
    </source>
</reference>
<evidence type="ECO:0000256" key="3">
    <source>
        <dbReference type="ARBA" id="ARBA00022452"/>
    </source>
</evidence>
<dbReference type="InterPro" id="IPR039426">
    <property type="entry name" value="TonB-dep_rcpt-like"/>
</dbReference>
<evidence type="ECO:0000259" key="13">
    <source>
        <dbReference type="Pfam" id="PF00593"/>
    </source>
</evidence>
<accession>A0AA37T477</accession>
<evidence type="ECO:0000256" key="1">
    <source>
        <dbReference type="ARBA" id="ARBA00004571"/>
    </source>
</evidence>
<comment type="similarity">
    <text evidence="11 12">Belongs to the TonB-dependent receptor family.</text>
</comment>
<evidence type="ECO:0000256" key="8">
    <source>
        <dbReference type="ARBA" id="ARBA00023077"/>
    </source>
</evidence>
<dbReference type="InterPro" id="IPR000531">
    <property type="entry name" value="Beta-barrel_TonB"/>
</dbReference>
<dbReference type="Gene3D" id="2.40.170.20">
    <property type="entry name" value="TonB-dependent receptor, beta-barrel domain"/>
    <property type="match status" value="1"/>
</dbReference>
<evidence type="ECO:0000256" key="9">
    <source>
        <dbReference type="ARBA" id="ARBA00023136"/>
    </source>
</evidence>
<dbReference type="InterPro" id="IPR012910">
    <property type="entry name" value="Plug_dom"/>
</dbReference>
<keyword evidence="10 11" id="KW-0998">Cell outer membrane</keyword>
<keyword evidence="3 11" id="KW-1134">Transmembrane beta strand</keyword>
<comment type="caution">
    <text evidence="15">The sequence shown here is derived from an EMBL/GenBank/DDBJ whole genome shotgun (WGS) entry which is preliminary data.</text>
</comment>
<dbReference type="GO" id="GO:0009279">
    <property type="term" value="C:cell outer membrane"/>
    <property type="evidence" value="ECO:0007669"/>
    <property type="project" value="UniProtKB-SubCell"/>
</dbReference>
<sequence length="779" mass="84643">MEHGVPKYDLAKHDLVKNKLVKNNLVKTNAFLKSTMPASLVMSLLAVSITSSFSVTAVAQSQVALEEVVVTAQRREQSLQDIPVAVTALSADALADRGVADITEIQRIAPNTTLQVSRGTNSTLTAYIRGVGQADPLWGFEPGVGLYVDDVYLARPQAGVLDVYDVERVEVLRGPQGTLYGKNTIGGALKYVTKRLSGEQELSVTTSVGSYRQLDVSVAGQMPLSDTVAVGGAIARFTRDGFGEFILNDDENYNKDIVSGRFSIEFTPNDALWIRIAADSTEDDSNAKGGHRLTQSLRVPDEGIPSSVYDSNADMSTFNSVESSGVSLTAEWDVTDSVTLKSITAYREGETFTNIDFDNTSLPSVHVPAIYEDDQTTQEFQLNYTSDRLAIVSGVYLYEGTASGAFDVLLGAFDSTDVFGDGSNVIGNFNAVTSGTVDTTSYALYAHTTYDVSEALALTLGARYTVDEKDASVFRSSLFVEGLSSRLGGRDLSTLSVSTDYSNDEQWSEFSPRVSVDYRFNEMLMAYGAFSRGFKSGGFDMRGNATLNPETVNGYDPETVDSIELGMKTELWDSRLRINAALYSMDYDDVQVTVQNSADGGTTFASAVVNAGKAEVDGAELEISAQLTEGLSLTGSVGYTNAEFTEVITDTESGPVNVADEWEFAFTPEWTSFLAVNYFHTVANIGSINWSVSTSYRDETRIFPNNASLVDEKGYSLWDASIVWTSTDENWTVGLHGKNLTDEEYRVGGYNFLGLGAEDSIIGYYGNPRTYSLTANYRF</sequence>
<dbReference type="EMBL" id="BSPD01000056">
    <property type="protein sequence ID" value="GLS26564.1"/>
    <property type="molecule type" value="Genomic_DNA"/>
</dbReference>
<comment type="subcellular location">
    <subcellularLocation>
        <location evidence="1 11">Cell outer membrane</location>
        <topology evidence="1 11">Multi-pass membrane protein</topology>
    </subcellularLocation>
</comment>
<keyword evidence="8 12" id="KW-0798">TonB box</keyword>
<keyword evidence="15" id="KW-0675">Receptor</keyword>
<feature type="domain" description="TonB-dependent receptor plug" evidence="14">
    <location>
        <begin position="79"/>
        <end position="188"/>
    </location>
</feature>
<evidence type="ECO:0000256" key="12">
    <source>
        <dbReference type="RuleBase" id="RU003357"/>
    </source>
</evidence>
<keyword evidence="5 11" id="KW-0812">Transmembrane</keyword>
<dbReference type="SUPFAM" id="SSF56935">
    <property type="entry name" value="Porins"/>
    <property type="match status" value="1"/>
</dbReference>
<dbReference type="PANTHER" id="PTHR32552">
    <property type="entry name" value="FERRICHROME IRON RECEPTOR-RELATED"/>
    <property type="match status" value="1"/>
</dbReference>
<dbReference type="PROSITE" id="PS52016">
    <property type="entry name" value="TONB_DEPENDENT_REC_3"/>
    <property type="match status" value="1"/>
</dbReference>
<evidence type="ECO:0000256" key="6">
    <source>
        <dbReference type="ARBA" id="ARBA00023004"/>
    </source>
</evidence>
<proteinExistence type="inferred from homology"/>
<name>A0AA37T477_9GAMM</name>
<dbReference type="Pfam" id="PF00593">
    <property type="entry name" value="TonB_dep_Rec_b-barrel"/>
    <property type="match status" value="1"/>
</dbReference>
<dbReference type="AlphaFoldDB" id="A0AA37T477"/>
<organism evidence="15 16">
    <name type="scientific">Marinibactrum halimedae</name>
    <dbReference type="NCBI Taxonomy" id="1444977"/>
    <lineage>
        <taxon>Bacteria</taxon>
        <taxon>Pseudomonadati</taxon>
        <taxon>Pseudomonadota</taxon>
        <taxon>Gammaproteobacteria</taxon>
        <taxon>Cellvibrionales</taxon>
        <taxon>Cellvibrionaceae</taxon>
        <taxon>Marinibactrum</taxon>
    </lineage>
</organism>
<evidence type="ECO:0000313" key="16">
    <source>
        <dbReference type="Proteomes" id="UP001156870"/>
    </source>
</evidence>
<protein>
    <submittedName>
        <fullName evidence="15">TonB-dependent receptor</fullName>
    </submittedName>
</protein>
<dbReference type="PANTHER" id="PTHR32552:SF81">
    <property type="entry name" value="TONB-DEPENDENT OUTER MEMBRANE RECEPTOR"/>
    <property type="match status" value="1"/>
</dbReference>
<evidence type="ECO:0000256" key="5">
    <source>
        <dbReference type="ARBA" id="ARBA00022692"/>
    </source>
</evidence>
<evidence type="ECO:0000256" key="4">
    <source>
        <dbReference type="ARBA" id="ARBA00022496"/>
    </source>
</evidence>
<keyword evidence="7" id="KW-0406">Ion transport</keyword>
<dbReference type="InterPro" id="IPR036942">
    <property type="entry name" value="Beta-barrel_TonB_sf"/>
</dbReference>
<dbReference type="GO" id="GO:0006826">
    <property type="term" value="P:iron ion transport"/>
    <property type="evidence" value="ECO:0007669"/>
    <property type="project" value="UniProtKB-KW"/>
</dbReference>
<evidence type="ECO:0000256" key="2">
    <source>
        <dbReference type="ARBA" id="ARBA00022448"/>
    </source>
</evidence>
<dbReference type="Proteomes" id="UP001156870">
    <property type="component" value="Unassembled WGS sequence"/>
</dbReference>
<keyword evidence="2 11" id="KW-0813">Transport</keyword>
<gene>
    <name evidence="15" type="ORF">GCM10007877_22800</name>
</gene>